<dbReference type="PANTHER" id="PTHR36710:SF2">
    <property type="entry name" value="EMB|CAB66412.1-RELATED"/>
    <property type="match status" value="1"/>
</dbReference>
<dbReference type="GO" id="GO:0004857">
    <property type="term" value="F:enzyme inhibitor activity"/>
    <property type="evidence" value="ECO:0007669"/>
    <property type="project" value="InterPro"/>
</dbReference>
<comment type="caution">
    <text evidence="6">The sequence shown here is derived from an EMBL/GenBank/DDBJ whole genome shotgun (WGS) entry which is preliminary data.</text>
</comment>
<evidence type="ECO:0000256" key="4">
    <source>
        <dbReference type="SAM" id="SignalP"/>
    </source>
</evidence>
<comment type="similarity">
    <text evidence="3">Belongs to the PMEI family.</text>
</comment>
<gene>
    <name evidence="6" type="ordered locus">AXX17_At1g51440</name>
</gene>
<sequence length="179" mass="20068">MGFLQRISLMITSLIILHTIPSTTSISITPDAPTMILIDSICVNTKNMYYCEQSIISKLGNPHAEIKTIADIAAFNAVYLITSAGNYIRDKFIPIAENPLVKNQLVLCLATYRAVQKLLEGAYLADRQGDYSDMRHYQSSVLGMLDNCKTDFDYMVRTNWGVRLMINISLLATRQLPAQ</sequence>
<evidence type="ECO:0000259" key="5">
    <source>
        <dbReference type="SMART" id="SM00856"/>
    </source>
</evidence>
<evidence type="ECO:0000313" key="6">
    <source>
        <dbReference type="EMBL" id="OAP14574.1"/>
    </source>
</evidence>
<keyword evidence="1 4" id="KW-0732">Signal</keyword>
<dbReference type="Proteomes" id="UP000078284">
    <property type="component" value="Chromosome 1"/>
</dbReference>
<evidence type="ECO:0000256" key="3">
    <source>
        <dbReference type="ARBA" id="ARBA00038471"/>
    </source>
</evidence>
<dbReference type="InterPro" id="IPR052421">
    <property type="entry name" value="PCW_Enzyme_Inhibitor"/>
</dbReference>
<keyword evidence="2" id="KW-1015">Disulfide bond</keyword>
<dbReference type="PANTHER" id="PTHR36710">
    <property type="entry name" value="PECTINESTERASE INHIBITOR-LIKE"/>
    <property type="match status" value="1"/>
</dbReference>
<accession>A0A178W924</accession>
<dbReference type="InterPro" id="IPR006501">
    <property type="entry name" value="Pectinesterase_inhib_dom"/>
</dbReference>
<dbReference type="NCBIfam" id="TIGR01614">
    <property type="entry name" value="PME_inhib"/>
    <property type="match status" value="1"/>
</dbReference>
<dbReference type="InterPro" id="IPR035513">
    <property type="entry name" value="Invertase/methylesterase_inhib"/>
</dbReference>
<evidence type="ECO:0000256" key="1">
    <source>
        <dbReference type="ARBA" id="ARBA00022729"/>
    </source>
</evidence>
<dbReference type="AlphaFoldDB" id="A0A178W924"/>
<dbReference type="EMBL" id="LUHQ01000001">
    <property type="protein sequence ID" value="OAP14574.1"/>
    <property type="molecule type" value="Genomic_DNA"/>
</dbReference>
<feature type="domain" description="Pectinesterase inhibitor" evidence="5">
    <location>
        <begin position="33"/>
        <end position="172"/>
    </location>
</feature>
<evidence type="ECO:0000256" key="2">
    <source>
        <dbReference type="ARBA" id="ARBA00023157"/>
    </source>
</evidence>
<dbReference type="SMART" id="SM00856">
    <property type="entry name" value="PMEI"/>
    <property type="match status" value="1"/>
</dbReference>
<proteinExistence type="inferred from homology"/>
<evidence type="ECO:0000313" key="7">
    <source>
        <dbReference type="Proteomes" id="UP000078284"/>
    </source>
</evidence>
<dbReference type="Pfam" id="PF04043">
    <property type="entry name" value="PMEI"/>
    <property type="match status" value="1"/>
</dbReference>
<dbReference type="SUPFAM" id="SSF101148">
    <property type="entry name" value="Plant invertase/pectin methylesterase inhibitor"/>
    <property type="match status" value="1"/>
</dbReference>
<reference evidence="7" key="1">
    <citation type="journal article" date="2016" name="Proc. Natl. Acad. Sci. U.S.A.">
        <title>Chromosome-level assembly of Arabidopsis thaliana Ler reveals the extent of translocation and inversion polymorphisms.</title>
        <authorList>
            <person name="Zapata L."/>
            <person name="Ding J."/>
            <person name="Willing E.M."/>
            <person name="Hartwig B."/>
            <person name="Bezdan D."/>
            <person name="Jiao W.B."/>
            <person name="Patel V."/>
            <person name="Velikkakam James G."/>
            <person name="Koornneef M."/>
            <person name="Ossowski S."/>
            <person name="Schneeberger K."/>
        </authorList>
    </citation>
    <scope>NUCLEOTIDE SEQUENCE [LARGE SCALE GENOMIC DNA]</scope>
    <source>
        <strain evidence="7">cv. Landsberg erecta</strain>
    </source>
</reference>
<name>A0A178W924_ARATH</name>
<protein>
    <recommendedName>
        <fullName evidence="5">Pectinesterase inhibitor domain-containing protein</fullName>
    </recommendedName>
</protein>
<organism evidence="6 7">
    <name type="scientific">Arabidopsis thaliana</name>
    <name type="common">Mouse-ear cress</name>
    <dbReference type="NCBI Taxonomy" id="3702"/>
    <lineage>
        <taxon>Eukaryota</taxon>
        <taxon>Viridiplantae</taxon>
        <taxon>Streptophyta</taxon>
        <taxon>Embryophyta</taxon>
        <taxon>Tracheophyta</taxon>
        <taxon>Spermatophyta</taxon>
        <taxon>Magnoliopsida</taxon>
        <taxon>eudicotyledons</taxon>
        <taxon>Gunneridae</taxon>
        <taxon>Pentapetalae</taxon>
        <taxon>rosids</taxon>
        <taxon>malvids</taxon>
        <taxon>Brassicales</taxon>
        <taxon>Brassicaceae</taxon>
        <taxon>Camelineae</taxon>
        <taxon>Arabidopsis</taxon>
    </lineage>
</organism>
<feature type="chain" id="PRO_5008095696" description="Pectinesterase inhibitor domain-containing protein" evidence="4">
    <location>
        <begin position="26"/>
        <end position="179"/>
    </location>
</feature>
<feature type="signal peptide" evidence="4">
    <location>
        <begin position="1"/>
        <end position="25"/>
    </location>
</feature>
<dbReference type="ExpressionAtlas" id="A0A178W924">
    <property type="expression patterns" value="baseline and differential"/>
</dbReference>
<dbReference type="Gene3D" id="1.20.140.40">
    <property type="entry name" value="Invertase/pectin methylesterase inhibitor family protein"/>
    <property type="match status" value="1"/>
</dbReference>